<keyword evidence="2" id="KW-1185">Reference proteome</keyword>
<proteinExistence type="predicted"/>
<dbReference type="Proteomes" id="UP001214576">
    <property type="component" value="Unassembled WGS sequence"/>
</dbReference>
<evidence type="ECO:0000313" key="1">
    <source>
        <dbReference type="EMBL" id="KAI4538954.1"/>
    </source>
</evidence>
<gene>
    <name evidence="1" type="ORF">MG293_011221</name>
</gene>
<evidence type="ECO:0000313" key="2">
    <source>
        <dbReference type="Proteomes" id="UP001214576"/>
    </source>
</evidence>
<reference evidence="1" key="1">
    <citation type="submission" date="2022-03" db="EMBL/GenBank/DDBJ databases">
        <title>Genomic analyses of argali, domestic sheep and their hybrids provide insights into chromosomal evolution, heterosis and genetic basis of agronomic traits.</title>
        <authorList>
            <person name="Li M."/>
        </authorList>
    </citation>
    <scope>NUCLEOTIDE SEQUENCE</scope>
    <source>
        <strain evidence="1">CAU-MHL-2022a</strain>
        <tissue evidence="1">Skin</tissue>
    </source>
</reference>
<protein>
    <submittedName>
        <fullName evidence="1">Uncharacterized protein</fullName>
    </submittedName>
</protein>
<comment type="caution">
    <text evidence="1">The sequence shown here is derived from an EMBL/GenBank/DDBJ whole genome shotgun (WGS) entry which is preliminary data.</text>
</comment>
<accession>A0AAD4U724</accession>
<dbReference type="EMBL" id="JAKZEL010000012">
    <property type="protein sequence ID" value="KAI4538954.1"/>
    <property type="molecule type" value="Genomic_DNA"/>
</dbReference>
<organism evidence="1 2">
    <name type="scientific">Ovis ammon polii</name>
    <dbReference type="NCBI Taxonomy" id="230172"/>
    <lineage>
        <taxon>Eukaryota</taxon>
        <taxon>Metazoa</taxon>
        <taxon>Chordata</taxon>
        <taxon>Craniata</taxon>
        <taxon>Vertebrata</taxon>
        <taxon>Euteleostomi</taxon>
        <taxon>Mammalia</taxon>
        <taxon>Eutheria</taxon>
        <taxon>Laurasiatheria</taxon>
        <taxon>Artiodactyla</taxon>
        <taxon>Ruminantia</taxon>
        <taxon>Pecora</taxon>
        <taxon>Bovidae</taxon>
        <taxon>Caprinae</taxon>
        <taxon>Ovis</taxon>
    </lineage>
</organism>
<sequence>MTEIVEISLETCGERGSLQQDGKTLNLSQTALGSPVRLQGKRKGVSVPSMCKPSSMSPCHFNPNPLVRRLELYAAFCVQRPIVPRHIILLLRVSRKKCGEVAAEAGGANFKFYLYAGIQRFYSSKKYLLNALINEKYTY</sequence>
<dbReference type="AlphaFoldDB" id="A0AAD4U724"/>
<name>A0AAD4U724_OVIAM</name>